<evidence type="ECO:0000256" key="10">
    <source>
        <dbReference type="ARBA" id="ARBA00022989"/>
    </source>
</evidence>
<protein>
    <recommendedName>
        <fullName evidence="14">Peptidase M50 domain-containing protein</fullName>
    </recommendedName>
</protein>
<comment type="subcellular location">
    <subcellularLocation>
        <location evidence="2">Cell membrane</location>
        <topology evidence="2">Multi-pass membrane protein</topology>
    </subcellularLocation>
</comment>
<evidence type="ECO:0000256" key="2">
    <source>
        <dbReference type="ARBA" id="ARBA00004651"/>
    </source>
</evidence>
<comment type="similarity">
    <text evidence="3">Belongs to the peptidase M50B family.</text>
</comment>
<name>A0A381Y5I6_9ZZZZ</name>
<accession>A0A381Y5I6</accession>
<evidence type="ECO:0000256" key="5">
    <source>
        <dbReference type="ARBA" id="ARBA00022670"/>
    </source>
</evidence>
<keyword evidence="6 13" id="KW-0812">Transmembrane</keyword>
<feature type="transmembrane region" description="Helical" evidence="13">
    <location>
        <begin position="54"/>
        <end position="75"/>
    </location>
</feature>
<dbReference type="EMBL" id="UINC01017435">
    <property type="protein sequence ID" value="SVA72274.1"/>
    <property type="molecule type" value="Genomic_DNA"/>
</dbReference>
<evidence type="ECO:0000256" key="13">
    <source>
        <dbReference type="SAM" id="Phobius"/>
    </source>
</evidence>
<dbReference type="InterPro" id="IPR044537">
    <property type="entry name" value="Rip2-like"/>
</dbReference>
<evidence type="ECO:0000256" key="6">
    <source>
        <dbReference type="ARBA" id="ARBA00022692"/>
    </source>
</evidence>
<keyword evidence="9" id="KW-0862">Zinc</keyword>
<evidence type="ECO:0000256" key="9">
    <source>
        <dbReference type="ARBA" id="ARBA00022833"/>
    </source>
</evidence>
<comment type="cofactor">
    <cofactor evidence="1">
        <name>Zn(2+)</name>
        <dbReference type="ChEBI" id="CHEBI:29105"/>
    </cofactor>
</comment>
<dbReference type="GO" id="GO:0005886">
    <property type="term" value="C:plasma membrane"/>
    <property type="evidence" value="ECO:0007669"/>
    <property type="project" value="UniProtKB-SubCell"/>
</dbReference>
<feature type="domain" description="Peptidase M50" evidence="14">
    <location>
        <begin position="17"/>
        <end position="111"/>
    </location>
</feature>
<dbReference type="PANTHER" id="PTHR35864:SF1">
    <property type="entry name" value="ZINC METALLOPROTEASE YWHC-RELATED"/>
    <property type="match status" value="1"/>
</dbReference>
<keyword evidence="11" id="KW-0482">Metalloprotease</keyword>
<organism evidence="15">
    <name type="scientific">marine metagenome</name>
    <dbReference type="NCBI Taxonomy" id="408172"/>
    <lineage>
        <taxon>unclassified sequences</taxon>
        <taxon>metagenomes</taxon>
        <taxon>ecological metagenomes</taxon>
    </lineage>
</organism>
<keyword evidence="5" id="KW-0645">Protease</keyword>
<gene>
    <name evidence="15" type="ORF">METZ01_LOCUS125128</name>
</gene>
<reference evidence="15" key="1">
    <citation type="submission" date="2018-05" db="EMBL/GenBank/DDBJ databases">
        <authorList>
            <person name="Lanie J.A."/>
            <person name="Ng W.-L."/>
            <person name="Kazmierczak K.M."/>
            <person name="Andrzejewski T.M."/>
            <person name="Davidsen T.M."/>
            <person name="Wayne K.J."/>
            <person name="Tettelin H."/>
            <person name="Glass J.I."/>
            <person name="Rusch D."/>
            <person name="Podicherti R."/>
            <person name="Tsui H.-C.T."/>
            <person name="Winkler M.E."/>
        </authorList>
    </citation>
    <scope>NUCLEOTIDE SEQUENCE</scope>
</reference>
<dbReference type="PANTHER" id="PTHR35864">
    <property type="entry name" value="ZINC METALLOPROTEASE MJ0611-RELATED"/>
    <property type="match status" value="1"/>
</dbReference>
<feature type="transmembrane region" description="Helical" evidence="13">
    <location>
        <begin position="87"/>
        <end position="112"/>
    </location>
</feature>
<dbReference type="InterPro" id="IPR052348">
    <property type="entry name" value="Metallopeptidase_M50B"/>
</dbReference>
<evidence type="ECO:0000256" key="1">
    <source>
        <dbReference type="ARBA" id="ARBA00001947"/>
    </source>
</evidence>
<dbReference type="GO" id="GO:0006508">
    <property type="term" value="P:proteolysis"/>
    <property type="evidence" value="ECO:0007669"/>
    <property type="project" value="UniProtKB-KW"/>
</dbReference>
<evidence type="ECO:0000256" key="4">
    <source>
        <dbReference type="ARBA" id="ARBA00022475"/>
    </source>
</evidence>
<feature type="domain" description="Peptidase M50" evidence="14">
    <location>
        <begin position="128"/>
        <end position="183"/>
    </location>
</feature>
<evidence type="ECO:0000256" key="7">
    <source>
        <dbReference type="ARBA" id="ARBA00022723"/>
    </source>
</evidence>
<dbReference type="Pfam" id="PF02163">
    <property type="entry name" value="Peptidase_M50"/>
    <property type="match status" value="2"/>
</dbReference>
<keyword evidence="7" id="KW-0479">Metal-binding</keyword>
<evidence type="ECO:0000256" key="12">
    <source>
        <dbReference type="ARBA" id="ARBA00023136"/>
    </source>
</evidence>
<dbReference type="AlphaFoldDB" id="A0A381Y5I6"/>
<sequence length="213" mass="23756">MIQLLYQGQWFLFCVILSALVVSLSCHEFGHAWVARRCGDNTAQRAGRLTLNPLAHIDPMGLLMVMIVGFGYAKPVPTDPRRFTSRYAELLVAAAGPAMNFVLAFVAVNIYLQGLRFGWYGPFDVLPQSLVFVARINLLLMVFNLLPIGALDGHYILPYFLPRGLSQRYRYFNARYGNLVLLALIGLAVLGVPVLEGVWRVSDALLPMVALTW</sequence>
<dbReference type="GO" id="GO:0008237">
    <property type="term" value="F:metallopeptidase activity"/>
    <property type="evidence" value="ECO:0007669"/>
    <property type="project" value="UniProtKB-KW"/>
</dbReference>
<evidence type="ECO:0000256" key="3">
    <source>
        <dbReference type="ARBA" id="ARBA00007931"/>
    </source>
</evidence>
<keyword evidence="8" id="KW-0378">Hydrolase</keyword>
<evidence type="ECO:0000313" key="15">
    <source>
        <dbReference type="EMBL" id="SVA72274.1"/>
    </source>
</evidence>
<dbReference type="CDD" id="cd06158">
    <property type="entry name" value="S2P-M50_like_1"/>
    <property type="match status" value="1"/>
</dbReference>
<evidence type="ECO:0000259" key="14">
    <source>
        <dbReference type="Pfam" id="PF02163"/>
    </source>
</evidence>
<keyword evidence="10 13" id="KW-1133">Transmembrane helix</keyword>
<evidence type="ECO:0000256" key="11">
    <source>
        <dbReference type="ARBA" id="ARBA00023049"/>
    </source>
</evidence>
<feature type="transmembrane region" description="Helical" evidence="13">
    <location>
        <begin position="132"/>
        <end position="157"/>
    </location>
</feature>
<keyword evidence="12 13" id="KW-0472">Membrane</keyword>
<keyword evidence="4" id="KW-1003">Cell membrane</keyword>
<feature type="transmembrane region" description="Helical" evidence="13">
    <location>
        <begin position="178"/>
        <end position="199"/>
    </location>
</feature>
<dbReference type="InterPro" id="IPR008915">
    <property type="entry name" value="Peptidase_M50"/>
</dbReference>
<evidence type="ECO:0000256" key="8">
    <source>
        <dbReference type="ARBA" id="ARBA00022801"/>
    </source>
</evidence>
<feature type="transmembrane region" description="Helical" evidence="13">
    <location>
        <begin position="12"/>
        <end position="34"/>
    </location>
</feature>
<dbReference type="GO" id="GO:0046872">
    <property type="term" value="F:metal ion binding"/>
    <property type="evidence" value="ECO:0007669"/>
    <property type="project" value="UniProtKB-KW"/>
</dbReference>
<proteinExistence type="inferred from homology"/>